<proteinExistence type="predicted"/>
<organism evidence="2 3">
    <name type="scientific">Achlya hypogyna</name>
    <name type="common">Oomycete</name>
    <name type="synonym">Protoachlya hypogyna</name>
    <dbReference type="NCBI Taxonomy" id="1202772"/>
    <lineage>
        <taxon>Eukaryota</taxon>
        <taxon>Sar</taxon>
        <taxon>Stramenopiles</taxon>
        <taxon>Oomycota</taxon>
        <taxon>Saprolegniomycetes</taxon>
        <taxon>Saprolegniales</taxon>
        <taxon>Achlyaceae</taxon>
        <taxon>Achlya</taxon>
    </lineage>
</organism>
<evidence type="ECO:0000313" key="2">
    <source>
        <dbReference type="EMBL" id="OQR82734.1"/>
    </source>
</evidence>
<dbReference type="PANTHER" id="PTHR13568">
    <property type="entry name" value="FAM11A, B PROTEIN"/>
    <property type="match status" value="1"/>
</dbReference>
<keyword evidence="1" id="KW-0472">Membrane</keyword>
<accession>A0A1V9YAK8</accession>
<feature type="transmembrane region" description="Helical" evidence="1">
    <location>
        <begin position="142"/>
        <end position="165"/>
    </location>
</feature>
<dbReference type="Proteomes" id="UP000243579">
    <property type="component" value="Unassembled WGS sequence"/>
</dbReference>
<keyword evidence="3" id="KW-1185">Reference proteome</keyword>
<dbReference type="EMBL" id="JNBR01002420">
    <property type="protein sequence ID" value="OQR82734.1"/>
    <property type="molecule type" value="Genomic_DNA"/>
</dbReference>
<feature type="non-terminal residue" evidence="2">
    <location>
        <position position="1"/>
    </location>
</feature>
<comment type="caution">
    <text evidence="2">The sequence shown here is derived from an EMBL/GenBank/DDBJ whole genome shotgun (WGS) entry which is preliminary data.</text>
</comment>
<dbReference type="OrthoDB" id="72708at2759"/>
<name>A0A1V9YAK8_ACHHY</name>
<sequence length="213" mass="23516">PLVFVALKIDAVIDWSWASALVPLWIIHVLGFITTALFSETRYAGPGYILVITGHIFIALRLDEHIDWKWSIIFLPLYQGCILDISLQTFVSALQTLFLGLKLDAIVHWSWPVVLIPTIIVVGGVSALLVVGSVVASMTIHILLGLLALVGSTMLVGLCFGPYLLALLRLETYSYPAIYIVLPWLILFGLAVVVVLLSTNDQRKCLPLIRRLS</sequence>
<gene>
    <name evidence="2" type="ORF">ACHHYP_15547</name>
</gene>
<feature type="transmembrane region" description="Helical" evidence="1">
    <location>
        <begin position="12"/>
        <end position="37"/>
    </location>
</feature>
<keyword evidence="1" id="KW-0812">Transmembrane</keyword>
<feature type="transmembrane region" description="Helical" evidence="1">
    <location>
        <begin position="43"/>
        <end position="60"/>
    </location>
</feature>
<feature type="transmembrane region" description="Helical" evidence="1">
    <location>
        <begin position="114"/>
        <end position="135"/>
    </location>
</feature>
<evidence type="ECO:0000256" key="1">
    <source>
        <dbReference type="SAM" id="Phobius"/>
    </source>
</evidence>
<dbReference type="InterPro" id="IPR019396">
    <property type="entry name" value="TM_Fragile-X-F-assoc"/>
</dbReference>
<evidence type="ECO:0000313" key="3">
    <source>
        <dbReference type="Proteomes" id="UP000243579"/>
    </source>
</evidence>
<reference evidence="2 3" key="1">
    <citation type="journal article" date="2014" name="Genome Biol. Evol.">
        <title>The secreted proteins of Achlya hypogyna and Thraustotheca clavata identify the ancestral oomycete secretome and reveal gene acquisitions by horizontal gene transfer.</title>
        <authorList>
            <person name="Misner I."/>
            <person name="Blouin N."/>
            <person name="Leonard G."/>
            <person name="Richards T.A."/>
            <person name="Lane C.E."/>
        </authorList>
    </citation>
    <scope>NUCLEOTIDE SEQUENCE [LARGE SCALE GENOMIC DNA]</scope>
    <source>
        <strain evidence="2 3">ATCC 48635</strain>
    </source>
</reference>
<dbReference type="PANTHER" id="PTHR13568:SF9">
    <property type="entry name" value="TRANSMEMBRANE PROTEIN 203"/>
    <property type="match status" value="1"/>
</dbReference>
<protein>
    <submittedName>
        <fullName evidence="2">Uncharacterized protein</fullName>
    </submittedName>
</protein>
<dbReference type="AlphaFoldDB" id="A0A1V9YAK8"/>
<feature type="transmembrane region" description="Helical" evidence="1">
    <location>
        <begin position="177"/>
        <end position="197"/>
    </location>
</feature>
<keyword evidence="1" id="KW-1133">Transmembrane helix</keyword>